<feature type="compositionally biased region" description="Polar residues" evidence="1">
    <location>
        <begin position="129"/>
        <end position="151"/>
    </location>
</feature>
<sequence length="151" mass="15801">MAPIGCPLAFNPPEGLIGSLPSFRVQPSLMARAPCPLGVNPIASYSMSSATVKQSWVSTKDKSESCTPADCSARCHATVQPSNCRMSRFDIGRKSCAWAVARKLTALPIDFAVSASASTSAAAPSDTSEQSVRLSGPATNGFFSLSERQNS</sequence>
<reference evidence="2" key="1">
    <citation type="submission" date="2016-10" db="EMBL/GenBank/DDBJ databases">
        <title>Sequence of Gallionella enrichment culture.</title>
        <authorList>
            <person name="Poehlein A."/>
            <person name="Muehling M."/>
            <person name="Daniel R."/>
        </authorList>
    </citation>
    <scope>NUCLEOTIDE SEQUENCE</scope>
</reference>
<comment type="caution">
    <text evidence="2">The sequence shown here is derived from an EMBL/GenBank/DDBJ whole genome shotgun (WGS) entry which is preliminary data.</text>
</comment>
<protein>
    <submittedName>
        <fullName evidence="2">Uncharacterized protein</fullName>
    </submittedName>
</protein>
<proteinExistence type="predicted"/>
<feature type="region of interest" description="Disordered" evidence="1">
    <location>
        <begin position="119"/>
        <end position="151"/>
    </location>
</feature>
<dbReference type="AlphaFoldDB" id="A0A1J5PXA4"/>
<accession>A0A1J5PXA4</accession>
<evidence type="ECO:0000256" key="1">
    <source>
        <dbReference type="SAM" id="MobiDB-lite"/>
    </source>
</evidence>
<feature type="compositionally biased region" description="Low complexity" evidence="1">
    <location>
        <begin position="119"/>
        <end position="128"/>
    </location>
</feature>
<dbReference type="EMBL" id="MLJW01004446">
    <property type="protein sequence ID" value="OIQ69947.1"/>
    <property type="molecule type" value="Genomic_DNA"/>
</dbReference>
<gene>
    <name evidence="2" type="ORF">GALL_484450</name>
</gene>
<organism evidence="2">
    <name type="scientific">mine drainage metagenome</name>
    <dbReference type="NCBI Taxonomy" id="410659"/>
    <lineage>
        <taxon>unclassified sequences</taxon>
        <taxon>metagenomes</taxon>
        <taxon>ecological metagenomes</taxon>
    </lineage>
</organism>
<evidence type="ECO:0000313" key="2">
    <source>
        <dbReference type="EMBL" id="OIQ69947.1"/>
    </source>
</evidence>
<name>A0A1J5PXA4_9ZZZZ</name>